<keyword evidence="2 6" id="KW-0645">Protease</keyword>
<dbReference type="InterPro" id="IPR051543">
    <property type="entry name" value="Serine_Peptidase_S9A"/>
</dbReference>
<evidence type="ECO:0000313" key="11">
    <source>
        <dbReference type="Proteomes" id="UP000193411"/>
    </source>
</evidence>
<evidence type="ECO:0000256" key="7">
    <source>
        <dbReference type="SAM" id="MobiDB-lite"/>
    </source>
</evidence>
<comment type="similarity">
    <text evidence="1 6">Belongs to the peptidase S9A family.</text>
</comment>
<dbReference type="GO" id="GO:0004252">
    <property type="term" value="F:serine-type endopeptidase activity"/>
    <property type="evidence" value="ECO:0007669"/>
    <property type="project" value="UniProtKB-UniRule"/>
</dbReference>
<comment type="function">
    <text evidence="5">Serine peptidase whose precise substrate specificity remains unclear. Does not cleave peptides after a arginine or lysine residue. Regulates trans-Golgi network morphology and sorting by regulating the membrane binding of the AP-1 complex. May play a role in the regulation of synaptic vesicle exocytosis.</text>
</comment>
<keyword evidence="4 6" id="KW-0720">Serine protease</keyword>
<dbReference type="AlphaFoldDB" id="A0A1Y2H4P9"/>
<evidence type="ECO:0000256" key="5">
    <source>
        <dbReference type="ARBA" id="ARBA00045448"/>
    </source>
</evidence>
<dbReference type="Pfam" id="PF02897">
    <property type="entry name" value="Peptidase_S9_N"/>
    <property type="match status" value="1"/>
</dbReference>
<dbReference type="InterPro" id="IPR029058">
    <property type="entry name" value="AB_hydrolase_fold"/>
</dbReference>
<feature type="domain" description="Peptidase S9 prolyl oligopeptidase catalytic" evidence="8">
    <location>
        <begin position="446"/>
        <end position="659"/>
    </location>
</feature>
<dbReference type="OrthoDB" id="248387at2759"/>
<evidence type="ECO:0000313" key="10">
    <source>
        <dbReference type="EMBL" id="ORZ29536.1"/>
    </source>
</evidence>
<dbReference type="Gene3D" id="3.40.50.1820">
    <property type="entry name" value="alpha/beta hydrolase"/>
    <property type="match status" value="1"/>
</dbReference>
<dbReference type="PANTHER" id="PTHR11757">
    <property type="entry name" value="PROTEASE FAMILY S9A OLIGOPEPTIDASE"/>
    <property type="match status" value="1"/>
</dbReference>
<feature type="region of interest" description="Disordered" evidence="7">
    <location>
        <begin position="712"/>
        <end position="743"/>
    </location>
</feature>
<dbReference type="InterPro" id="IPR023302">
    <property type="entry name" value="Pept_S9A_N"/>
</dbReference>
<dbReference type="GO" id="GO:0006508">
    <property type="term" value="P:proteolysis"/>
    <property type="evidence" value="ECO:0007669"/>
    <property type="project" value="UniProtKB-KW"/>
</dbReference>
<gene>
    <name evidence="10" type="ORF">BCR44DRAFT_1494201</name>
</gene>
<sequence length="768" mass="87284">MEYIKQENAYADLATSATKNLQKLLVKEFVQRMDESESTAKAQMHGYDYYSTKVPGLEYRQHVEREVYLDENELAELPEFSGAPCFRVGCFRHSPCGRWVAIGVDTRGDEQYTFLFLELATKKILPPRIHNCWEDWEFSTCGDYGFYLLLDGQDRAYRVMRHTMTGSPSPDVLLWEETDPMFYLTLTKTADASLILINSAAQVTSETRCIPVDIDPTSEPFVVIPRSSGVQYVTERRGKWFYILTNEGPQANNWIFRTPLDDPGSFSRRETVLPPRDFVFIEEIVMRANYLAVFERSNCVQNIRCIDLQDATHKTYHYVPFGDRVYSVLPMTISEELADLSKHALFASDTIRFTYTTLIKPKQVIDYSPSIRKSTVVHSERVCGPTPYDTSLYESIRMFAPGEDGTAIPMSMVYRKDLMGPRGKREPRPLLLHSYAAYGTCTNPIFNPHRISLLDRGMIYCIAHVRGGSEMSTGWYLGGKKENKINTFRDFNACISYLIAENFTSPELLAIYGRSAGGLIIGNAINTVPHLIKTALTEVPFLDCLNTMSDPTLPWTPFEYEEWGNPADPVIYQAMKEYCPYTNISKRVMPHVMIIGGLNDPRVSFHELLKTTAKLRQHKLGDSLIVLKLEEGGHGGSSGQYSHLHELALEYAFLIHTLGASTRPLPPPLPPQPSAAMRVQDPWYQLQERMQQLDSLEQSPYRTPLTIPLLDPLQSHGQLDDEARGTAGTKRSSRVPAAVAERNHHAYKQTGQRGDRRSGLLYQWLTWL</sequence>
<keyword evidence="3 6" id="KW-0378">Hydrolase</keyword>
<keyword evidence="11" id="KW-1185">Reference proteome</keyword>
<dbReference type="Proteomes" id="UP000193411">
    <property type="component" value="Unassembled WGS sequence"/>
</dbReference>
<evidence type="ECO:0000256" key="4">
    <source>
        <dbReference type="ARBA" id="ARBA00022825"/>
    </source>
</evidence>
<feature type="domain" description="Peptidase S9A N-terminal" evidence="9">
    <location>
        <begin position="2"/>
        <end position="378"/>
    </location>
</feature>
<evidence type="ECO:0000259" key="8">
    <source>
        <dbReference type="Pfam" id="PF00326"/>
    </source>
</evidence>
<evidence type="ECO:0000256" key="3">
    <source>
        <dbReference type="ARBA" id="ARBA00022801"/>
    </source>
</evidence>
<dbReference type="PRINTS" id="PR00862">
    <property type="entry name" value="PROLIGOPTASE"/>
</dbReference>
<protein>
    <recommendedName>
        <fullName evidence="6">Prolyl endopeptidase</fullName>
        <ecNumber evidence="6">3.4.21.-</ecNumber>
    </recommendedName>
</protein>
<dbReference type="PANTHER" id="PTHR11757:SF19">
    <property type="entry name" value="PROLYL ENDOPEPTIDASE-LIKE"/>
    <property type="match status" value="1"/>
</dbReference>
<evidence type="ECO:0000259" key="9">
    <source>
        <dbReference type="Pfam" id="PF02897"/>
    </source>
</evidence>
<reference evidence="10 11" key="1">
    <citation type="submission" date="2016-07" db="EMBL/GenBank/DDBJ databases">
        <title>Pervasive Adenine N6-methylation of Active Genes in Fungi.</title>
        <authorList>
            <consortium name="DOE Joint Genome Institute"/>
            <person name="Mondo S.J."/>
            <person name="Dannebaum R.O."/>
            <person name="Kuo R.C."/>
            <person name="Labutti K."/>
            <person name="Haridas S."/>
            <person name="Kuo A."/>
            <person name="Salamov A."/>
            <person name="Ahrendt S.R."/>
            <person name="Lipzen A."/>
            <person name="Sullivan W."/>
            <person name="Andreopoulos W.B."/>
            <person name="Clum A."/>
            <person name="Lindquist E."/>
            <person name="Daum C."/>
            <person name="Ramamoorthy G.K."/>
            <person name="Gryganskyi A."/>
            <person name="Culley D."/>
            <person name="Magnuson J.K."/>
            <person name="James T.Y."/>
            <person name="O'Malley M.A."/>
            <person name="Stajich J.E."/>
            <person name="Spatafora J.W."/>
            <person name="Visel A."/>
            <person name="Grigoriev I.V."/>
        </authorList>
    </citation>
    <scope>NUCLEOTIDE SEQUENCE [LARGE SCALE GENOMIC DNA]</scope>
    <source>
        <strain evidence="10 11">PL171</strain>
    </source>
</reference>
<dbReference type="SUPFAM" id="SSF53474">
    <property type="entry name" value="alpha/beta-Hydrolases"/>
    <property type="match status" value="1"/>
</dbReference>
<dbReference type="InterPro" id="IPR002470">
    <property type="entry name" value="Peptidase_S9A"/>
</dbReference>
<evidence type="ECO:0000256" key="1">
    <source>
        <dbReference type="ARBA" id="ARBA00005228"/>
    </source>
</evidence>
<organism evidence="10 11">
    <name type="scientific">Catenaria anguillulae PL171</name>
    <dbReference type="NCBI Taxonomy" id="765915"/>
    <lineage>
        <taxon>Eukaryota</taxon>
        <taxon>Fungi</taxon>
        <taxon>Fungi incertae sedis</taxon>
        <taxon>Blastocladiomycota</taxon>
        <taxon>Blastocladiomycetes</taxon>
        <taxon>Blastocladiales</taxon>
        <taxon>Catenariaceae</taxon>
        <taxon>Catenaria</taxon>
    </lineage>
</organism>
<comment type="caution">
    <text evidence="10">The sequence shown here is derived from an EMBL/GenBank/DDBJ whole genome shotgun (WGS) entry which is preliminary data.</text>
</comment>
<evidence type="ECO:0000256" key="6">
    <source>
        <dbReference type="RuleBase" id="RU368024"/>
    </source>
</evidence>
<accession>A0A1Y2H4P9</accession>
<proteinExistence type="inferred from homology"/>
<dbReference type="SUPFAM" id="SSF50993">
    <property type="entry name" value="Peptidase/esterase 'gauge' domain"/>
    <property type="match status" value="1"/>
</dbReference>
<dbReference type="Gene3D" id="2.130.10.120">
    <property type="entry name" value="Prolyl oligopeptidase, N-terminal domain"/>
    <property type="match status" value="1"/>
</dbReference>
<evidence type="ECO:0000256" key="2">
    <source>
        <dbReference type="ARBA" id="ARBA00022670"/>
    </source>
</evidence>
<dbReference type="Pfam" id="PF00326">
    <property type="entry name" value="Peptidase_S9"/>
    <property type="match status" value="1"/>
</dbReference>
<dbReference type="EMBL" id="MCFL01000161">
    <property type="protein sequence ID" value="ORZ29536.1"/>
    <property type="molecule type" value="Genomic_DNA"/>
</dbReference>
<name>A0A1Y2H4P9_9FUNG</name>
<dbReference type="EC" id="3.4.21.-" evidence="6"/>
<dbReference type="InterPro" id="IPR001375">
    <property type="entry name" value="Peptidase_S9_cat"/>
</dbReference>